<dbReference type="PANTHER" id="PTHR43071">
    <property type="entry name" value="2-AMINO-4-HYDROXY-6-HYDROXYMETHYLDIHYDROPTERIDINE PYROPHOSPHOKINASE"/>
    <property type="match status" value="1"/>
</dbReference>
<organism evidence="9 10">
    <name type="scientific">Alcanivorax xiamenensis</name>
    <dbReference type="NCBI Taxonomy" id="1177156"/>
    <lineage>
        <taxon>Bacteria</taxon>
        <taxon>Pseudomonadati</taxon>
        <taxon>Pseudomonadota</taxon>
        <taxon>Gammaproteobacteria</taxon>
        <taxon>Oceanospirillales</taxon>
        <taxon>Alcanivoracaceae</taxon>
        <taxon>Alcanivorax</taxon>
    </lineage>
</organism>
<evidence type="ECO:0000313" key="10">
    <source>
        <dbReference type="Proteomes" id="UP000771797"/>
    </source>
</evidence>
<keyword evidence="4" id="KW-0547">Nucleotide-binding</keyword>
<evidence type="ECO:0000256" key="7">
    <source>
        <dbReference type="ARBA" id="ARBA00022909"/>
    </source>
</evidence>
<accession>A0ABQ6YBA6</accession>
<dbReference type="EC" id="2.7.6.3" evidence="2"/>
<dbReference type="PANTHER" id="PTHR43071:SF2">
    <property type="entry name" value="2-AMINO-4-HYDROXY-6-HYDROXYMETHYLDIHYDROPTERIDINE PYROPHOSPHOKINASE"/>
    <property type="match status" value="1"/>
</dbReference>
<name>A0ABQ6YBA6_9GAMM</name>
<keyword evidence="3" id="KW-0808">Transferase</keyword>
<keyword evidence="6" id="KW-0067">ATP-binding</keyword>
<protein>
    <recommendedName>
        <fullName evidence="2">2-amino-4-hydroxy-6-hydroxymethyldihydropteridine diphosphokinase</fullName>
        <ecNumber evidence="2">2.7.6.3</ecNumber>
    </recommendedName>
</protein>
<keyword evidence="7" id="KW-0289">Folate biosynthesis</keyword>
<dbReference type="Proteomes" id="UP000771797">
    <property type="component" value="Unassembled WGS sequence"/>
</dbReference>
<evidence type="ECO:0000256" key="6">
    <source>
        <dbReference type="ARBA" id="ARBA00022840"/>
    </source>
</evidence>
<dbReference type="CDD" id="cd00483">
    <property type="entry name" value="HPPK"/>
    <property type="match status" value="1"/>
</dbReference>
<reference evidence="9 10" key="1">
    <citation type="submission" date="2012-09" db="EMBL/GenBank/DDBJ databases">
        <title>Genome Sequence of alkane-degrading Bacterium Alcanivorax sp. 6-D-6.</title>
        <authorList>
            <person name="Lai Q."/>
            <person name="Shao Z."/>
        </authorList>
    </citation>
    <scope>NUCLEOTIDE SEQUENCE [LARGE SCALE GENOMIC DNA]</scope>
    <source>
        <strain evidence="9 10">6-D-6</strain>
    </source>
</reference>
<dbReference type="InterPro" id="IPR035907">
    <property type="entry name" value="Hppk_sf"/>
</dbReference>
<dbReference type="Pfam" id="PF01288">
    <property type="entry name" value="HPPK"/>
    <property type="match status" value="1"/>
</dbReference>
<dbReference type="InterPro" id="IPR000550">
    <property type="entry name" value="Hppk"/>
</dbReference>
<dbReference type="PROSITE" id="PS00794">
    <property type="entry name" value="HPPK"/>
    <property type="match status" value="1"/>
</dbReference>
<evidence type="ECO:0000256" key="3">
    <source>
        <dbReference type="ARBA" id="ARBA00022679"/>
    </source>
</evidence>
<sequence>MAEVFLSLGSNIDRQHNIHSGLNALAERFGELRLSPVYESEAVGFKGSPFFNLVVALHTALPVGELARALHDIERGHGRVRGEKKFASRTLDIDILTYDDAVGEVDGVKLPRGEILKHAFVLRPLADLAPETRHPENGRRYRELLAETDFKGQRLWQVPFRWPASDGDITE</sequence>
<evidence type="ECO:0000313" key="9">
    <source>
        <dbReference type="EMBL" id="KAF0807313.1"/>
    </source>
</evidence>
<comment type="pathway">
    <text evidence="1">Cofactor biosynthesis; tetrahydrofolate biosynthesis; 2-amino-4-hydroxy-6-hydroxymethyl-7,8-dihydropteridine diphosphate from 7,8-dihydroneopterin triphosphate: step 4/4.</text>
</comment>
<evidence type="ECO:0000256" key="4">
    <source>
        <dbReference type="ARBA" id="ARBA00022741"/>
    </source>
</evidence>
<evidence type="ECO:0000256" key="2">
    <source>
        <dbReference type="ARBA" id="ARBA00013253"/>
    </source>
</evidence>
<evidence type="ECO:0000259" key="8">
    <source>
        <dbReference type="PROSITE" id="PS00794"/>
    </source>
</evidence>
<keyword evidence="5" id="KW-0418">Kinase</keyword>
<dbReference type="Gene3D" id="3.30.70.560">
    <property type="entry name" value="7,8-Dihydro-6-hydroxymethylpterin-pyrophosphokinase HPPK"/>
    <property type="match status" value="1"/>
</dbReference>
<evidence type="ECO:0000256" key="1">
    <source>
        <dbReference type="ARBA" id="ARBA00005051"/>
    </source>
</evidence>
<proteinExistence type="predicted"/>
<dbReference type="SUPFAM" id="SSF55083">
    <property type="entry name" value="6-hydroxymethyl-7,8-dihydropterin pyrophosphokinase, HPPK"/>
    <property type="match status" value="1"/>
</dbReference>
<gene>
    <name evidence="9" type="ORF">A6D6_00865</name>
</gene>
<keyword evidence="10" id="KW-1185">Reference proteome</keyword>
<feature type="domain" description="7,8-dihydro-6-hydroxymethylpterin-pyrophosphokinase" evidence="8">
    <location>
        <begin position="85"/>
        <end position="96"/>
    </location>
</feature>
<comment type="caution">
    <text evidence="9">The sequence shown here is derived from an EMBL/GenBank/DDBJ whole genome shotgun (WGS) entry which is preliminary data.</text>
</comment>
<dbReference type="NCBIfam" id="TIGR01498">
    <property type="entry name" value="folK"/>
    <property type="match status" value="1"/>
</dbReference>
<dbReference type="EMBL" id="AQPF01000004">
    <property type="protein sequence ID" value="KAF0807313.1"/>
    <property type="molecule type" value="Genomic_DNA"/>
</dbReference>
<dbReference type="RefSeq" id="WP_159660047.1">
    <property type="nucleotide sequence ID" value="NZ_AQPF01000004.1"/>
</dbReference>
<evidence type="ECO:0000256" key="5">
    <source>
        <dbReference type="ARBA" id="ARBA00022777"/>
    </source>
</evidence>